<proteinExistence type="predicted"/>
<dbReference type="RefSeq" id="WP_073326314.1">
    <property type="nucleotide sequence ID" value="NZ_FQYO01000001.1"/>
</dbReference>
<dbReference type="AlphaFoldDB" id="A0A1M6ASX7"/>
<name>A0A1M6ASX7_9RHOB</name>
<evidence type="ECO:0000256" key="1">
    <source>
        <dbReference type="SAM" id="MobiDB-lite"/>
    </source>
</evidence>
<feature type="compositionally biased region" description="Low complexity" evidence="1">
    <location>
        <begin position="94"/>
        <end position="108"/>
    </location>
</feature>
<dbReference type="PROSITE" id="PS51257">
    <property type="entry name" value="PROKAR_LIPOPROTEIN"/>
    <property type="match status" value="1"/>
</dbReference>
<feature type="region of interest" description="Disordered" evidence="1">
    <location>
        <begin position="94"/>
        <end position="127"/>
    </location>
</feature>
<dbReference type="EMBL" id="FQYO01000001">
    <property type="protein sequence ID" value="SHI39619.1"/>
    <property type="molecule type" value="Genomic_DNA"/>
</dbReference>
<feature type="chain" id="PRO_5012590249" description="Excalibur calcium-binding domain-containing protein" evidence="2">
    <location>
        <begin position="19"/>
        <end position="257"/>
    </location>
</feature>
<evidence type="ECO:0000313" key="3">
    <source>
        <dbReference type="EMBL" id="SHI39619.1"/>
    </source>
</evidence>
<dbReference type="STRING" id="1447782.SAMN05444417_0607"/>
<evidence type="ECO:0000313" key="4">
    <source>
        <dbReference type="Proteomes" id="UP000184292"/>
    </source>
</evidence>
<keyword evidence="4" id="KW-1185">Reference proteome</keyword>
<dbReference type="Proteomes" id="UP000184292">
    <property type="component" value="Unassembled WGS sequence"/>
</dbReference>
<feature type="signal peptide" evidence="2">
    <location>
        <begin position="1"/>
        <end position="18"/>
    </location>
</feature>
<evidence type="ECO:0000256" key="2">
    <source>
        <dbReference type="SAM" id="SignalP"/>
    </source>
</evidence>
<protein>
    <recommendedName>
        <fullName evidence="5">Excalibur calcium-binding domain-containing protein</fullName>
    </recommendedName>
</protein>
<evidence type="ECO:0008006" key="5">
    <source>
        <dbReference type="Google" id="ProtNLM"/>
    </source>
</evidence>
<accession>A0A1M6ASX7</accession>
<keyword evidence="2" id="KW-0732">Signal</keyword>
<reference evidence="3 4" key="1">
    <citation type="submission" date="2016-11" db="EMBL/GenBank/DDBJ databases">
        <authorList>
            <person name="Jaros S."/>
            <person name="Januszkiewicz K."/>
            <person name="Wedrychowicz H."/>
        </authorList>
    </citation>
    <scope>NUCLEOTIDE SEQUENCE [LARGE SCALE GENOMIC DNA]</scope>
    <source>
        <strain evidence="3 4">DSM 100565</strain>
    </source>
</reference>
<gene>
    <name evidence="3" type="ORF">SAMN05444417_0607</name>
</gene>
<dbReference type="OrthoDB" id="7951357at2"/>
<sequence>MLRPLLLTAALAGLAACAGQVPDSGRGVGTSDYSLYELERAQREAALRGLPTGTPIVPPSGPAGVAAPGVSATDLAAAGIGPAAPVATAPLGAPAAAPMAPAGAVPTAPSTPYDPDRTMGVQASPSNAAISDEQNFDAVASRESIESDAQRMAQNAAAYQVVQPTALPQRTQTGPNIVEYALNAPNRRGQEWYSRSILATQGRFERNCAAYRSPDEAQRDFLARGGPERDRLGLDPDGDGFACGWDPAPFLAAVGRS</sequence>
<organism evidence="3 4">
    <name type="scientific">Wenxinia saemankumensis</name>
    <dbReference type="NCBI Taxonomy" id="1447782"/>
    <lineage>
        <taxon>Bacteria</taxon>
        <taxon>Pseudomonadati</taxon>
        <taxon>Pseudomonadota</taxon>
        <taxon>Alphaproteobacteria</taxon>
        <taxon>Rhodobacterales</taxon>
        <taxon>Roseobacteraceae</taxon>
        <taxon>Wenxinia</taxon>
    </lineage>
</organism>